<dbReference type="GO" id="GO:0043252">
    <property type="term" value="P:sodium-independent organic anion transport"/>
    <property type="evidence" value="ECO:0007669"/>
    <property type="project" value="TreeGrafter"/>
</dbReference>
<evidence type="ECO:0000256" key="7">
    <source>
        <dbReference type="ARBA" id="ARBA00023157"/>
    </source>
</evidence>
<dbReference type="PANTHER" id="PTHR11388">
    <property type="entry name" value="ORGANIC ANION TRANSPORTER"/>
    <property type="match status" value="1"/>
</dbReference>
<dbReference type="GO" id="GO:0015347">
    <property type="term" value="F:sodium-independent organic anion transmembrane transporter activity"/>
    <property type="evidence" value="ECO:0007669"/>
    <property type="project" value="TreeGrafter"/>
</dbReference>
<keyword evidence="4 8" id="KW-0812">Transmembrane</keyword>
<name>A0A9Q1BCT5_HOLLE</name>
<feature type="transmembrane region" description="Helical" evidence="8">
    <location>
        <begin position="120"/>
        <end position="144"/>
    </location>
</feature>
<feature type="transmembrane region" description="Helical" evidence="8">
    <location>
        <begin position="84"/>
        <end position="108"/>
    </location>
</feature>
<sequence>MTVDSGEDNEGYRKEDEMSENHHDEVKEKPVENGNEIKTQERMVEVLDKEQEAKLELELADDDLPCGWFGFRPKCFQFFNRPGGYLFFLCLFTLAQSTTVNGLIYVVITTLERRFNLPSARSGAISSCYDFSVMIVVIFVTYFGEKAHKPLWIGCGAAIFGMGGFLFSMPHFLTNDYTYGGVPGEETCSANRTNVDPCDIEDGENLSRYYWFFVVAQVLHGIGASPLYTLGQEFLYSNSGPSTGALFIGIFQASSMFAPAIGYIGGGLFLSIYTDIQLADDQTIDSTSPLWVGAWWLGFMCTGSAAILVSIPLLAFPRSLPGAKKAQLMRKTTTQKGSEFKTTSTGVGGRIKEFPAAMKNLFTNAPFMCIALASAAENFILACVAVFGPKFVESVFTLTSGQAAFFAGLVVIPSALIGCVLGGILIKIFKWKYRGRMRFLIISLTISWLAVPCVFVQCPSLQFAGVTMEYFGSETLDLGESNITAVCNLDCSCADNYDPVCAESTNVMYYSACHAGCSVIDDSENTKEYYECGCVPDGNGGYGGPVTQGKCYEDCNNLAWFSALIFGKCYEDCNNLAWFSAPIFVMLFFTFAVVVPSVTAVFEVVDINQRTTALGLQSVFYRLLGTVPGPIVFGLLIDKSCMIWEDQCDGLRNCWLYENGQFAMYMFVIVFSCRAISILFYLAAYFFYSPAETSDADPNSIPLPSLNDEEAYVNEKKGVNGTVVG</sequence>
<feature type="transmembrane region" description="Helical" evidence="8">
    <location>
        <begin position="403"/>
        <end position="426"/>
    </location>
</feature>
<dbReference type="NCBIfam" id="TIGR00805">
    <property type="entry name" value="oat"/>
    <property type="match status" value="1"/>
</dbReference>
<keyword evidence="8" id="KW-0406">Ion transport</keyword>
<dbReference type="SUPFAM" id="SSF100895">
    <property type="entry name" value="Kazal-type serine protease inhibitors"/>
    <property type="match status" value="1"/>
</dbReference>
<feature type="compositionally biased region" description="Basic and acidic residues" evidence="9">
    <location>
        <begin position="10"/>
        <end position="31"/>
    </location>
</feature>
<dbReference type="EMBL" id="JAIZAY010000022">
    <property type="protein sequence ID" value="KAJ8020703.1"/>
    <property type="molecule type" value="Genomic_DNA"/>
</dbReference>
<evidence type="ECO:0000313" key="11">
    <source>
        <dbReference type="EMBL" id="KAJ8020703.1"/>
    </source>
</evidence>
<keyword evidence="12" id="KW-1185">Reference proteome</keyword>
<feature type="transmembrane region" description="Helical" evidence="8">
    <location>
        <begin position="662"/>
        <end position="688"/>
    </location>
</feature>
<keyword evidence="3" id="KW-1003">Cell membrane</keyword>
<evidence type="ECO:0000259" key="10">
    <source>
        <dbReference type="PROSITE" id="PS51465"/>
    </source>
</evidence>
<dbReference type="PROSITE" id="PS51465">
    <property type="entry name" value="KAZAL_2"/>
    <property type="match status" value="1"/>
</dbReference>
<feature type="transmembrane region" description="Helical" evidence="8">
    <location>
        <begin position="209"/>
        <end position="231"/>
    </location>
</feature>
<comment type="subcellular location">
    <subcellularLocation>
        <location evidence="1 8">Cell membrane</location>
        <topology evidence="1 8">Multi-pass membrane protein</topology>
    </subcellularLocation>
</comment>
<evidence type="ECO:0000256" key="4">
    <source>
        <dbReference type="ARBA" id="ARBA00022692"/>
    </source>
</evidence>
<comment type="similarity">
    <text evidence="2 8">Belongs to the organo anion transporter (TC 2.A.60) family.</text>
</comment>
<evidence type="ECO:0000256" key="5">
    <source>
        <dbReference type="ARBA" id="ARBA00022989"/>
    </source>
</evidence>
<evidence type="ECO:0000256" key="8">
    <source>
        <dbReference type="RuleBase" id="RU362056"/>
    </source>
</evidence>
<feature type="transmembrane region" description="Helical" evidence="8">
    <location>
        <begin position="438"/>
        <end position="457"/>
    </location>
</feature>
<dbReference type="InterPro" id="IPR036259">
    <property type="entry name" value="MFS_trans_sf"/>
</dbReference>
<proteinExistence type="inferred from homology"/>
<evidence type="ECO:0000256" key="3">
    <source>
        <dbReference type="ARBA" id="ARBA00022475"/>
    </source>
</evidence>
<gene>
    <name evidence="11" type="ORF">HOLleu_40362</name>
</gene>
<dbReference type="InterPro" id="IPR004156">
    <property type="entry name" value="OATP"/>
</dbReference>
<feature type="transmembrane region" description="Helical" evidence="8">
    <location>
        <begin position="576"/>
        <end position="598"/>
    </location>
</feature>
<dbReference type="PANTHER" id="PTHR11388:SF100">
    <property type="entry name" value="SOLUTE CARRIER ORGANIC ANION TRANSPORTER FAMILY MEMBER 4A1"/>
    <property type="match status" value="1"/>
</dbReference>
<feature type="transmembrane region" description="Helical" evidence="8">
    <location>
        <begin position="293"/>
        <end position="316"/>
    </location>
</feature>
<keyword evidence="7" id="KW-1015">Disulfide bond</keyword>
<feature type="region of interest" description="Disordered" evidence="9">
    <location>
        <begin position="1"/>
        <end position="39"/>
    </location>
</feature>
<accession>A0A9Q1BCT5</accession>
<dbReference type="Proteomes" id="UP001152320">
    <property type="component" value="Chromosome 22"/>
</dbReference>
<keyword evidence="6 8" id="KW-0472">Membrane</keyword>
<feature type="domain" description="Kazal-like" evidence="10">
    <location>
        <begin position="481"/>
        <end position="536"/>
    </location>
</feature>
<dbReference type="Gene3D" id="1.20.1250.20">
    <property type="entry name" value="MFS general substrate transporter like domains"/>
    <property type="match status" value="1"/>
</dbReference>
<dbReference type="GO" id="GO:0006811">
    <property type="term" value="P:monoatomic ion transport"/>
    <property type="evidence" value="ECO:0007669"/>
    <property type="project" value="UniProtKB-KW"/>
</dbReference>
<evidence type="ECO:0000256" key="9">
    <source>
        <dbReference type="SAM" id="MobiDB-lite"/>
    </source>
</evidence>
<dbReference type="Pfam" id="PF03137">
    <property type="entry name" value="OATP"/>
    <property type="match status" value="2"/>
</dbReference>
<evidence type="ECO:0000256" key="6">
    <source>
        <dbReference type="ARBA" id="ARBA00023136"/>
    </source>
</evidence>
<reference evidence="11" key="1">
    <citation type="submission" date="2021-10" db="EMBL/GenBank/DDBJ databases">
        <title>Tropical sea cucumber genome reveals ecological adaptation and Cuvierian tubules defense mechanism.</title>
        <authorList>
            <person name="Chen T."/>
        </authorList>
    </citation>
    <scope>NUCLEOTIDE SEQUENCE</scope>
    <source>
        <strain evidence="11">Nanhai2018</strain>
        <tissue evidence="11">Muscle</tissue>
    </source>
</reference>
<feature type="transmembrane region" description="Helical" evidence="8">
    <location>
        <begin position="151"/>
        <end position="173"/>
    </location>
</feature>
<keyword evidence="8" id="KW-0813">Transport</keyword>
<feature type="transmembrane region" description="Helical" evidence="8">
    <location>
        <begin position="243"/>
        <end position="273"/>
    </location>
</feature>
<dbReference type="OrthoDB" id="5062115at2759"/>
<protein>
    <recommendedName>
        <fullName evidence="8">Solute carrier organic anion transporter family member</fullName>
    </recommendedName>
</protein>
<dbReference type="SUPFAM" id="SSF103473">
    <property type="entry name" value="MFS general substrate transporter"/>
    <property type="match status" value="2"/>
</dbReference>
<dbReference type="GO" id="GO:0016323">
    <property type="term" value="C:basolateral plasma membrane"/>
    <property type="evidence" value="ECO:0007669"/>
    <property type="project" value="TreeGrafter"/>
</dbReference>
<dbReference type="AlphaFoldDB" id="A0A9Q1BCT5"/>
<evidence type="ECO:0000313" key="12">
    <source>
        <dbReference type="Proteomes" id="UP001152320"/>
    </source>
</evidence>
<feature type="transmembrane region" description="Helical" evidence="8">
    <location>
        <begin position="619"/>
        <end position="637"/>
    </location>
</feature>
<dbReference type="InterPro" id="IPR036058">
    <property type="entry name" value="Kazal_dom_sf"/>
</dbReference>
<organism evidence="11 12">
    <name type="scientific">Holothuria leucospilota</name>
    <name type="common">Black long sea cucumber</name>
    <name type="synonym">Mertensiothuria leucospilota</name>
    <dbReference type="NCBI Taxonomy" id="206669"/>
    <lineage>
        <taxon>Eukaryota</taxon>
        <taxon>Metazoa</taxon>
        <taxon>Echinodermata</taxon>
        <taxon>Eleutherozoa</taxon>
        <taxon>Echinozoa</taxon>
        <taxon>Holothuroidea</taxon>
        <taxon>Aspidochirotacea</taxon>
        <taxon>Aspidochirotida</taxon>
        <taxon>Holothuriidae</taxon>
        <taxon>Holothuria</taxon>
    </lineage>
</organism>
<feature type="transmembrane region" description="Helical" evidence="8">
    <location>
        <begin position="367"/>
        <end position="388"/>
    </location>
</feature>
<dbReference type="InterPro" id="IPR002350">
    <property type="entry name" value="Kazal_dom"/>
</dbReference>
<evidence type="ECO:0000256" key="2">
    <source>
        <dbReference type="ARBA" id="ARBA00009657"/>
    </source>
</evidence>
<evidence type="ECO:0000256" key="1">
    <source>
        <dbReference type="ARBA" id="ARBA00004651"/>
    </source>
</evidence>
<keyword evidence="5 8" id="KW-1133">Transmembrane helix</keyword>
<comment type="caution">
    <text evidence="11">The sequence shown here is derived from an EMBL/GenBank/DDBJ whole genome shotgun (WGS) entry which is preliminary data.</text>
</comment>